<dbReference type="PANTHER" id="PTHR32089:SF112">
    <property type="entry name" value="LYSOZYME-LIKE PROTEIN-RELATED"/>
    <property type="match status" value="1"/>
</dbReference>
<feature type="transmembrane region" description="Helical" evidence="5">
    <location>
        <begin position="12"/>
        <end position="35"/>
    </location>
</feature>
<evidence type="ECO:0000256" key="4">
    <source>
        <dbReference type="SAM" id="Coils"/>
    </source>
</evidence>
<feature type="coiled-coil region" evidence="4">
    <location>
        <begin position="269"/>
        <end position="301"/>
    </location>
</feature>
<protein>
    <submittedName>
        <fullName evidence="7">Methyl-accepting chemotaxis sensory transducer</fullName>
    </submittedName>
</protein>
<reference evidence="7" key="1">
    <citation type="submission" date="2016-04" db="EMBL/GenBank/DDBJ databases">
        <authorList>
            <person name="Evans L.H."/>
            <person name="Alamgir A."/>
            <person name="Owens N."/>
            <person name="Weber N.D."/>
            <person name="Virtaneva K."/>
            <person name="Barbian K."/>
            <person name="Babar A."/>
            <person name="Rosenke K."/>
        </authorList>
    </citation>
    <scope>NUCLEOTIDE SEQUENCE</scope>
    <source>
        <strain evidence="7">92-2</strain>
    </source>
</reference>
<feature type="domain" description="Methyl-accepting transducer" evidence="6">
    <location>
        <begin position="313"/>
        <end position="549"/>
    </location>
</feature>
<proteinExistence type="inferred from homology"/>
<dbReference type="Gene3D" id="1.10.287.950">
    <property type="entry name" value="Methyl-accepting chemotaxis protein"/>
    <property type="match status" value="1"/>
</dbReference>
<dbReference type="InterPro" id="IPR004089">
    <property type="entry name" value="MCPsignal_dom"/>
</dbReference>
<evidence type="ECO:0000256" key="3">
    <source>
        <dbReference type="PROSITE-ProRule" id="PRU00284"/>
    </source>
</evidence>
<dbReference type="CDD" id="cd11386">
    <property type="entry name" value="MCP_signal"/>
    <property type="match status" value="1"/>
</dbReference>
<feature type="transmembrane region" description="Helical" evidence="5">
    <location>
        <begin position="192"/>
        <end position="211"/>
    </location>
</feature>
<comment type="similarity">
    <text evidence="2">Belongs to the methyl-accepting chemotaxis (MCP) protein family.</text>
</comment>
<keyword evidence="4" id="KW-0175">Coiled coil</keyword>
<keyword evidence="1 3" id="KW-0807">Transducer</keyword>
<accession>A0A212ITH8</accession>
<evidence type="ECO:0000256" key="5">
    <source>
        <dbReference type="SAM" id="Phobius"/>
    </source>
</evidence>
<dbReference type="SMART" id="SM00283">
    <property type="entry name" value="MA"/>
    <property type="match status" value="1"/>
</dbReference>
<gene>
    <name evidence="7" type="ORF">KM92DES2_10001</name>
</gene>
<dbReference type="GO" id="GO:0006935">
    <property type="term" value="P:chemotaxis"/>
    <property type="evidence" value="ECO:0007669"/>
    <property type="project" value="InterPro"/>
</dbReference>
<name>A0A212ITH8_9BACT</name>
<dbReference type="AlphaFoldDB" id="A0A212ITH8"/>
<keyword evidence="5" id="KW-1133">Transmembrane helix</keyword>
<evidence type="ECO:0000313" key="7">
    <source>
        <dbReference type="EMBL" id="SBV90467.1"/>
    </source>
</evidence>
<evidence type="ECO:0000256" key="2">
    <source>
        <dbReference type="ARBA" id="ARBA00029447"/>
    </source>
</evidence>
<dbReference type="PROSITE" id="PS50111">
    <property type="entry name" value="CHEMOTAXIS_TRANSDUC_2"/>
    <property type="match status" value="1"/>
</dbReference>
<dbReference type="InterPro" id="IPR004090">
    <property type="entry name" value="Chemotax_Me-accpt_rcpt"/>
</dbReference>
<dbReference type="EMBL" id="FLUP01000001">
    <property type="protein sequence ID" value="SBV90467.1"/>
    <property type="molecule type" value="Genomic_DNA"/>
</dbReference>
<dbReference type="PANTHER" id="PTHR32089">
    <property type="entry name" value="METHYL-ACCEPTING CHEMOTAXIS PROTEIN MCPB"/>
    <property type="match status" value="1"/>
</dbReference>
<evidence type="ECO:0000256" key="1">
    <source>
        <dbReference type="ARBA" id="ARBA00023224"/>
    </source>
</evidence>
<keyword evidence="5" id="KW-0812">Transmembrane</keyword>
<dbReference type="GO" id="GO:0004888">
    <property type="term" value="F:transmembrane signaling receptor activity"/>
    <property type="evidence" value="ECO:0007669"/>
    <property type="project" value="InterPro"/>
</dbReference>
<dbReference type="PRINTS" id="PR00260">
    <property type="entry name" value="CHEMTRNSDUCR"/>
</dbReference>
<sequence>MISQILHTLRGKFILTISVGAIAMVGLFCFSLQAINNIEIKYAHTRDTAIAGRIIALEVTKNINYFSRLTRNSMLGSNIDKDLKQIDTAIAAVKKHFATLSSLKLPADSKALTDKAHEAAIAFMNNGQSLVAPLKDIPADQRYLTYKTYEKEATPYAVAFREHFEKFDANITTLAETAMAEMNDDIASRRTLMWIEFIFAICLVYCAGYFLTNRDLRAMRQCVSFASTLGAQQSDERLAAGSFASLSTLALALNSTADNLATYRKASSTAQTEAEYDREEARKALAEAQKAQALAENAKSEGMLHAARQLENVVEIVSSASQDLAVKIDQSRSGADDQSGRVRETATAMEQMNATVREVAQNAQQAAGIADQTRQQALEGAQIVNDAVKGIESVHTQSLAIRQDMDVLGKQAESIGQVMGVIADIADQTNLLALNAAIEAARAGDAGRGFAVVADEVRKLAEKTMSATQEVGRAIGDIQAGTRKNILNVEQSASAIEEATKLSIRSGDSLKQILELVHLVNDQVQAIAAASEQQSAASEEINKSVEQVATISAETAQTMENAAHAVDGLAQQAQVLQGLIRDMKNQG</sequence>
<keyword evidence="5" id="KW-0472">Membrane</keyword>
<dbReference type="Pfam" id="PF00015">
    <property type="entry name" value="MCPsignal"/>
    <property type="match status" value="1"/>
</dbReference>
<dbReference type="GO" id="GO:0016020">
    <property type="term" value="C:membrane"/>
    <property type="evidence" value="ECO:0007669"/>
    <property type="project" value="InterPro"/>
</dbReference>
<evidence type="ECO:0000259" key="6">
    <source>
        <dbReference type="PROSITE" id="PS50111"/>
    </source>
</evidence>
<dbReference type="SUPFAM" id="SSF58104">
    <property type="entry name" value="Methyl-accepting chemotaxis protein (MCP) signaling domain"/>
    <property type="match status" value="1"/>
</dbReference>
<organism evidence="7">
    <name type="scientific">uncultured Desulfovibrio sp</name>
    <dbReference type="NCBI Taxonomy" id="167968"/>
    <lineage>
        <taxon>Bacteria</taxon>
        <taxon>Pseudomonadati</taxon>
        <taxon>Thermodesulfobacteriota</taxon>
        <taxon>Desulfovibrionia</taxon>
        <taxon>Desulfovibrionales</taxon>
        <taxon>Desulfovibrionaceae</taxon>
        <taxon>Desulfovibrio</taxon>
        <taxon>environmental samples</taxon>
    </lineage>
</organism>
<dbReference type="GO" id="GO:0007165">
    <property type="term" value="P:signal transduction"/>
    <property type="evidence" value="ECO:0007669"/>
    <property type="project" value="UniProtKB-KW"/>
</dbReference>